<dbReference type="InterPro" id="IPR029058">
    <property type="entry name" value="AB_hydrolase_fold"/>
</dbReference>
<dbReference type="PRINTS" id="PR00724">
    <property type="entry name" value="CRBOXYPTASEC"/>
</dbReference>
<proteinExistence type="inferred from homology"/>
<reference evidence="8 9" key="1">
    <citation type="submission" date="2020-04" db="EMBL/GenBank/DDBJ databases">
        <title>Perkinsus chesapeaki whole genome sequence.</title>
        <authorList>
            <person name="Bogema D.R."/>
        </authorList>
    </citation>
    <scope>NUCLEOTIDE SEQUENCE [LARGE SCALE GENOMIC DNA]</scope>
    <source>
        <strain evidence="8">ATCC PRA-425</strain>
    </source>
</reference>
<evidence type="ECO:0000256" key="6">
    <source>
        <dbReference type="ARBA" id="ARBA00023180"/>
    </source>
</evidence>
<evidence type="ECO:0000256" key="5">
    <source>
        <dbReference type="ARBA" id="ARBA00022801"/>
    </source>
</evidence>
<dbReference type="SUPFAM" id="SSF53474">
    <property type="entry name" value="alpha/beta-Hydrolases"/>
    <property type="match status" value="1"/>
</dbReference>
<dbReference type="Gene3D" id="3.40.50.1820">
    <property type="entry name" value="alpha/beta hydrolase"/>
    <property type="match status" value="1"/>
</dbReference>
<dbReference type="InterPro" id="IPR018202">
    <property type="entry name" value="Ser_caboxypep_ser_AS"/>
</dbReference>
<evidence type="ECO:0000313" key="9">
    <source>
        <dbReference type="Proteomes" id="UP000591131"/>
    </source>
</evidence>
<organism evidence="8 9">
    <name type="scientific">Perkinsus chesapeaki</name>
    <name type="common">Clam parasite</name>
    <name type="synonym">Perkinsus andrewsi</name>
    <dbReference type="NCBI Taxonomy" id="330153"/>
    <lineage>
        <taxon>Eukaryota</taxon>
        <taxon>Sar</taxon>
        <taxon>Alveolata</taxon>
        <taxon>Perkinsozoa</taxon>
        <taxon>Perkinsea</taxon>
        <taxon>Perkinsida</taxon>
        <taxon>Perkinsidae</taxon>
        <taxon>Perkinsus</taxon>
    </lineage>
</organism>
<dbReference type="EC" id="3.4.16.-" evidence="7"/>
<dbReference type="PANTHER" id="PTHR11802:SF3">
    <property type="entry name" value="RETINOID-INDUCIBLE SERINE CARBOXYPEPTIDASE"/>
    <property type="match status" value="1"/>
</dbReference>
<dbReference type="PROSITE" id="PS00560">
    <property type="entry name" value="CARBOXYPEPT_SER_HIS"/>
    <property type="match status" value="1"/>
</dbReference>
<dbReference type="GO" id="GO:0006508">
    <property type="term" value="P:proteolysis"/>
    <property type="evidence" value="ECO:0007669"/>
    <property type="project" value="UniProtKB-KW"/>
</dbReference>
<evidence type="ECO:0000313" key="8">
    <source>
        <dbReference type="EMBL" id="KAF4678276.1"/>
    </source>
</evidence>
<accession>A0A7J6N3G9</accession>
<name>A0A7J6N3G9_PERCH</name>
<dbReference type="Pfam" id="PF00450">
    <property type="entry name" value="Peptidase_S10"/>
    <property type="match status" value="1"/>
</dbReference>
<sequence>MSFVLPSSRRPRPSFLAHLSSILFLTTVLSSLAFGAPKNNVRPSDPNSLPGFGPITALPGYRQPLPNGTQGGYLPLYKSKSQCVTAIYFILVPSANDPRTDPVVLWLQGGPGTSGLIGFFLENGPVTAVQSDGAFVRNEFSWHNNATYIVVDQPAPVGMSFVTDDKCLPESEEEAIQNLGDSISLLLRSYFPSLKDLPFFVFGESYGGKYVPELAVDIRERHSWINLQGVGVGDGWVDPPTQQMTYKEFAFQHGLINSPDTKDVERLEQECLEALNDIITPDDWRRANDVCSRIEEHIVNNSRANMYDVRVYGDYDNAVLTELPVQLRLCGLSALLFLRYLRRPEVLTAMNVDSRAGPWSEDNSAIAYILGGWEQRPATHLYTQLLQNGTRTLLYNGMYDMDCNMIGTARWMLNMEWNLIDEFKATKRRPWSIKNKKVSKMLPSTEGANGKQPSEEKYVEEIVGGFVEVGSLTHVVINQAGHLVPMDVPHIAAHMLYSFTRGCSFADDVCQDPITAAALHKGIVQAQVPEFVDLVV</sequence>
<evidence type="ECO:0000256" key="3">
    <source>
        <dbReference type="ARBA" id="ARBA00022670"/>
    </source>
</evidence>
<dbReference type="EMBL" id="JAAPAO010000001">
    <property type="protein sequence ID" value="KAF4678276.1"/>
    <property type="molecule type" value="Genomic_DNA"/>
</dbReference>
<keyword evidence="4 7" id="KW-0732">Signal</keyword>
<feature type="chain" id="PRO_5029931039" description="Carboxypeptidase" evidence="7">
    <location>
        <begin position="36"/>
        <end position="536"/>
    </location>
</feature>
<comment type="similarity">
    <text evidence="1 7">Belongs to the peptidase S10 family.</text>
</comment>
<dbReference type="Proteomes" id="UP000591131">
    <property type="component" value="Unassembled WGS sequence"/>
</dbReference>
<dbReference type="OrthoDB" id="443318at2759"/>
<evidence type="ECO:0000256" key="4">
    <source>
        <dbReference type="ARBA" id="ARBA00022729"/>
    </source>
</evidence>
<comment type="caution">
    <text evidence="8">The sequence shown here is derived from an EMBL/GenBank/DDBJ whole genome shotgun (WGS) entry which is preliminary data.</text>
</comment>
<protein>
    <recommendedName>
        <fullName evidence="7">Carboxypeptidase</fullName>
        <ecNumber evidence="7">3.4.16.-</ecNumber>
    </recommendedName>
</protein>
<evidence type="ECO:0000256" key="1">
    <source>
        <dbReference type="ARBA" id="ARBA00009431"/>
    </source>
</evidence>
<keyword evidence="5 7" id="KW-0378">Hydrolase</keyword>
<keyword evidence="6" id="KW-0325">Glycoprotein</keyword>
<dbReference type="PANTHER" id="PTHR11802">
    <property type="entry name" value="SERINE PROTEASE FAMILY S10 SERINE CARBOXYPEPTIDASE"/>
    <property type="match status" value="1"/>
</dbReference>
<evidence type="ECO:0000256" key="2">
    <source>
        <dbReference type="ARBA" id="ARBA00022645"/>
    </source>
</evidence>
<dbReference type="InterPro" id="IPR001563">
    <property type="entry name" value="Peptidase_S10"/>
</dbReference>
<gene>
    <name evidence="8" type="ORF">FOL47_000003</name>
</gene>
<dbReference type="PROSITE" id="PS00131">
    <property type="entry name" value="CARBOXYPEPT_SER_SER"/>
    <property type="match status" value="1"/>
</dbReference>
<dbReference type="AlphaFoldDB" id="A0A7J6N3G9"/>
<keyword evidence="9" id="KW-1185">Reference proteome</keyword>
<evidence type="ECO:0000256" key="7">
    <source>
        <dbReference type="RuleBase" id="RU361156"/>
    </source>
</evidence>
<dbReference type="GO" id="GO:0004185">
    <property type="term" value="F:serine-type carboxypeptidase activity"/>
    <property type="evidence" value="ECO:0007669"/>
    <property type="project" value="UniProtKB-UniRule"/>
</dbReference>
<feature type="signal peptide" evidence="7">
    <location>
        <begin position="1"/>
        <end position="35"/>
    </location>
</feature>
<keyword evidence="3 7" id="KW-0645">Protease</keyword>
<dbReference type="InterPro" id="IPR033124">
    <property type="entry name" value="Ser_caboxypep_his_AS"/>
</dbReference>
<keyword evidence="2 7" id="KW-0121">Carboxypeptidase</keyword>